<keyword evidence="2" id="KW-1185">Reference proteome</keyword>
<proteinExistence type="predicted"/>
<reference evidence="1 2" key="1">
    <citation type="submission" date="2024-01" db="EMBL/GenBank/DDBJ databases">
        <title>A telomere-to-telomere, gap-free genome of sweet tea (Lithocarpus litseifolius).</title>
        <authorList>
            <person name="Zhou J."/>
        </authorList>
    </citation>
    <scope>NUCLEOTIDE SEQUENCE [LARGE SCALE GENOMIC DNA]</scope>
    <source>
        <strain evidence="1">Zhou-2022a</strain>
        <tissue evidence="1">Leaf</tissue>
    </source>
</reference>
<sequence>MYPPKTILTHPYPSIRLVDLLINEEIARARIGHIVPGTPGDCLEFVQAHLQGHLAVNSRASVTFFLFQINLHHDSYHHLSFSLFCPL</sequence>
<name>A0AAW2DFR4_9ROSI</name>
<dbReference type="Proteomes" id="UP001459277">
    <property type="component" value="Unassembled WGS sequence"/>
</dbReference>
<accession>A0AAW2DFR4</accession>
<evidence type="ECO:0000313" key="1">
    <source>
        <dbReference type="EMBL" id="KAL0008518.1"/>
    </source>
</evidence>
<organism evidence="1 2">
    <name type="scientific">Lithocarpus litseifolius</name>
    <dbReference type="NCBI Taxonomy" id="425828"/>
    <lineage>
        <taxon>Eukaryota</taxon>
        <taxon>Viridiplantae</taxon>
        <taxon>Streptophyta</taxon>
        <taxon>Embryophyta</taxon>
        <taxon>Tracheophyta</taxon>
        <taxon>Spermatophyta</taxon>
        <taxon>Magnoliopsida</taxon>
        <taxon>eudicotyledons</taxon>
        <taxon>Gunneridae</taxon>
        <taxon>Pentapetalae</taxon>
        <taxon>rosids</taxon>
        <taxon>fabids</taxon>
        <taxon>Fagales</taxon>
        <taxon>Fagaceae</taxon>
        <taxon>Lithocarpus</taxon>
    </lineage>
</organism>
<protein>
    <submittedName>
        <fullName evidence="1">Uncharacterized protein</fullName>
    </submittedName>
</protein>
<gene>
    <name evidence="1" type="ORF">SO802_010020</name>
</gene>
<dbReference type="EMBL" id="JAZDWU010000003">
    <property type="protein sequence ID" value="KAL0008518.1"/>
    <property type="molecule type" value="Genomic_DNA"/>
</dbReference>
<comment type="caution">
    <text evidence="1">The sequence shown here is derived from an EMBL/GenBank/DDBJ whole genome shotgun (WGS) entry which is preliminary data.</text>
</comment>
<dbReference type="AlphaFoldDB" id="A0AAW2DFR4"/>
<evidence type="ECO:0000313" key="2">
    <source>
        <dbReference type="Proteomes" id="UP001459277"/>
    </source>
</evidence>